<dbReference type="GO" id="GO:0005737">
    <property type="term" value="C:cytoplasm"/>
    <property type="evidence" value="ECO:0007669"/>
    <property type="project" value="TreeGrafter"/>
</dbReference>
<proteinExistence type="predicted"/>
<dbReference type="SUPFAM" id="SSF81383">
    <property type="entry name" value="F-box domain"/>
    <property type="match status" value="1"/>
</dbReference>
<dbReference type="EMBL" id="KI913957">
    <property type="protein sequence ID" value="ETW04991.1"/>
    <property type="molecule type" value="Genomic_DNA"/>
</dbReference>
<protein>
    <recommendedName>
        <fullName evidence="3">F-box domain-containing protein</fullName>
    </recommendedName>
</protein>
<dbReference type="AlphaFoldDB" id="A0A024UF21"/>
<organism evidence="4">
    <name type="scientific">Aphanomyces invadans</name>
    <dbReference type="NCBI Taxonomy" id="157072"/>
    <lineage>
        <taxon>Eukaryota</taxon>
        <taxon>Sar</taxon>
        <taxon>Stramenopiles</taxon>
        <taxon>Oomycota</taxon>
        <taxon>Saprolegniomycetes</taxon>
        <taxon>Saprolegniales</taxon>
        <taxon>Verrucalvaceae</taxon>
        <taxon>Aphanomyces</taxon>
    </lineage>
</organism>
<dbReference type="InterPro" id="IPR001810">
    <property type="entry name" value="F-box_dom"/>
</dbReference>
<dbReference type="PANTHER" id="PTHR46550:SF1">
    <property type="entry name" value="F-BOX PROTEIN 3"/>
    <property type="match status" value="1"/>
</dbReference>
<dbReference type="GeneID" id="20081108"/>
<evidence type="ECO:0000313" key="4">
    <source>
        <dbReference type="EMBL" id="ETW04991.1"/>
    </source>
</evidence>
<dbReference type="InterPro" id="IPR036047">
    <property type="entry name" value="F-box-like_dom_sf"/>
</dbReference>
<accession>A0A024UF21</accession>
<evidence type="ECO:0000259" key="3">
    <source>
        <dbReference type="Pfam" id="PF12937"/>
    </source>
</evidence>
<feature type="domain" description="F-box" evidence="3">
    <location>
        <begin position="45"/>
        <end position="84"/>
    </location>
</feature>
<dbReference type="Gene3D" id="1.20.1280.50">
    <property type="match status" value="1"/>
</dbReference>
<sequence>MRQQRRTHSQDSIDELPREWIVLNPVAAARHTLANWRLFGSINDESVQRVLNYLDGRSLAAASQVCKHLRWMASDDAMWLQACRAEWGVCPHHLSKTQDPLGGKELYFFATQSMRASNACFPFKPHFNVPSPTQEWPQCRTMPNSLS</sequence>
<evidence type="ECO:0000256" key="2">
    <source>
        <dbReference type="ARBA" id="ARBA00022786"/>
    </source>
</evidence>
<gene>
    <name evidence="4" type="ORF">H310_04058</name>
</gene>
<name>A0A024UF21_9STRA</name>
<dbReference type="RefSeq" id="XP_008866428.1">
    <property type="nucleotide sequence ID" value="XM_008868206.1"/>
</dbReference>
<comment type="pathway">
    <text evidence="1">Protein modification; protein ubiquitination.</text>
</comment>
<reference evidence="4" key="1">
    <citation type="submission" date="2013-12" db="EMBL/GenBank/DDBJ databases">
        <title>The Genome Sequence of Aphanomyces invadans NJM9701.</title>
        <authorList>
            <consortium name="The Broad Institute Genomics Platform"/>
            <person name="Russ C."/>
            <person name="Tyler B."/>
            <person name="van West P."/>
            <person name="Dieguez-Uribeondo J."/>
            <person name="Young S.K."/>
            <person name="Zeng Q."/>
            <person name="Gargeya S."/>
            <person name="Fitzgerald M."/>
            <person name="Abouelleil A."/>
            <person name="Alvarado L."/>
            <person name="Chapman S.B."/>
            <person name="Gainer-Dewar J."/>
            <person name="Goldberg J."/>
            <person name="Griggs A."/>
            <person name="Gujja S."/>
            <person name="Hansen M."/>
            <person name="Howarth C."/>
            <person name="Imamovic A."/>
            <person name="Ireland A."/>
            <person name="Larimer J."/>
            <person name="McCowan C."/>
            <person name="Murphy C."/>
            <person name="Pearson M."/>
            <person name="Poon T.W."/>
            <person name="Priest M."/>
            <person name="Roberts A."/>
            <person name="Saif S."/>
            <person name="Shea T."/>
            <person name="Sykes S."/>
            <person name="Wortman J."/>
            <person name="Nusbaum C."/>
            <person name="Birren B."/>
        </authorList>
    </citation>
    <scope>NUCLEOTIDE SEQUENCE [LARGE SCALE GENOMIC DNA]</scope>
    <source>
        <strain evidence="4">NJM9701</strain>
    </source>
</reference>
<dbReference type="Pfam" id="PF12937">
    <property type="entry name" value="F-box-like"/>
    <property type="match status" value="1"/>
</dbReference>
<evidence type="ECO:0000256" key="1">
    <source>
        <dbReference type="ARBA" id="ARBA00004906"/>
    </source>
</evidence>
<dbReference type="OrthoDB" id="3219396at2759"/>
<dbReference type="VEuPathDB" id="FungiDB:H310_04058"/>
<keyword evidence="2" id="KW-0833">Ubl conjugation pathway</keyword>
<dbReference type="PANTHER" id="PTHR46550">
    <property type="entry name" value="F-BOX ONLY PROTEIN 3"/>
    <property type="match status" value="1"/>
</dbReference>
<dbReference type="InterPro" id="IPR052121">
    <property type="entry name" value="F-box_SCF_Substrate_Recog"/>
</dbReference>